<evidence type="ECO:0000259" key="5">
    <source>
        <dbReference type="Pfam" id="PF10415"/>
    </source>
</evidence>
<sequence length="467" mass="50867">MEYRIEKDTMGQVQVPANVYWGAQTQRSIENFKIAQDINKMPREIVRAFAYLKKAAALTNLDAGVLSQEKSDLIGRACDEILDGKLDDQFPLVVWQTGSGTQSNMNVNEVVAYRAHVLQGGQLTDEKKALHPNDDVNKSQSSNDTFPTAMHIAAYKILIEVTIPGIEKLRDTLDAKAKEFKNVVKIGRTHFMDATPLTVGQEFSGYVSQLTHGLRAIKNTLAHLSELALGGTAVGTGINTPPNYSENVAKHIADLTGLPFVTAENKFEALAAHDAIVEAHGALKTVAASLMKIGNDVRMLSSGPRAGIGEIFIPDNEPGSSIMPGKVNPTQCEAMTMVAAQVFGNDVAINIGGSMGHFELNVFKPVMIYNFLHSARLIGDVCVSFNDKCAVGIRPIEENIRKHVNNSLMLVTALNTKIGYYKAAEIAQTAHREGSTLKETAIKLGYLTEAEFDEWVKPEEMVGNIDV</sequence>
<comment type="subunit">
    <text evidence="3">Homotetramer.</text>
</comment>
<dbReference type="InterPro" id="IPR024083">
    <property type="entry name" value="Fumarase/histidase_N"/>
</dbReference>
<dbReference type="Gene3D" id="1.10.40.30">
    <property type="entry name" value="Fumarase/aspartase (C-terminal domain)"/>
    <property type="match status" value="1"/>
</dbReference>
<feature type="site" description="Important for catalytic activity" evidence="3">
    <location>
        <position position="333"/>
    </location>
</feature>
<feature type="domain" description="Fumarase C C-terminal" evidence="5">
    <location>
        <begin position="410"/>
        <end position="462"/>
    </location>
</feature>
<name>A0A368JF30_9BACT</name>
<proteinExistence type="inferred from homology"/>
<dbReference type="NCBIfam" id="NF008909">
    <property type="entry name" value="PRK12273.1"/>
    <property type="match status" value="1"/>
</dbReference>
<dbReference type="GO" id="GO:0005737">
    <property type="term" value="C:cytoplasm"/>
    <property type="evidence" value="ECO:0007669"/>
    <property type="project" value="UniProtKB-SubCell"/>
</dbReference>
<dbReference type="HAMAP" id="MF_00743">
    <property type="entry name" value="FumaraseC"/>
    <property type="match status" value="1"/>
</dbReference>
<dbReference type="InterPro" id="IPR022761">
    <property type="entry name" value="Fumarate_lyase_N"/>
</dbReference>
<evidence type="ECO:0000313" key="6">
    <source>
        <dbReference type="EMBL" id="RCR66152.1"/>
    </source>
</evidence>
<protein>
    <recommendedName>
        <fullName evidence="3">Fumarate hydratase class II</fullName>
        <shortName evidence="3">Fumarase C</shortName>
        <ecNumber evidence="3">4.2.1.2</ecNumber>
    </recommendedName>
    <alternativeName>
        <fullName evidence="3">Aerobic fumarase</fullName>
    </alternativeName>
    <alternativeName>
        <fullName evidence="3">Iron-independent fumarase</fullName>
    </alternativeName>
</protein>
<dbReference type="PRINTS" id="PR00149">
    <property type="entry name" value="FUMRATELYASE"/>
</dbReference>
<dbReference type="InterPro" id="IPR008948">
    <property type="entry name" value="L-Aspartase-like"/>
</dbReference>
<feature type="binding site" evidence="3">
    <location>
        <begin position="141"/>
        <end position="143"/>
    </location>
    <ligand>
        <name>substrate</name>
    </ligand>
</feature>
<dbReference type="Proteomes" id="UP000253383">
    <property type="component" value="Unassembled WGS sequence"/>
</dbReference>
<comment type="catalytic activity">
    <reaction evidence="3">
        <text>(S)-malate = fumarate + H2O</text>
        <dbReference type="Rhea" id="RHEA:12460"/>
        <dbReference type="ChEBI" id="CHEBI:15377"/>
        <dbReference type="ChEBI" id="CHEBI:15589"/>
        <dbReference type="ChEBI" id="CHEBI:29806"/>
        <dbReference type="EC" id="4.2.1.2"/>
    </reaction>
</comment>
<evidence type="ECO:0000256" key="2">
    <source>
        <dbReference type="ARBA" id="ARBA00023239"/>
    </source>
</evidence>
<feature type="active site" evidence="3">
    <location>
        <position position="320"/>
    </location>
</feature>
<keyword evidence="2 3" id="KW-0456">Lyase</keyword>
<accession>A0A368JF30</accession>
<dbReference type="InterPro" id="IPR005677">
    <property type="entry name" value="Fum_hydII"/>
</dbReference>
<feature type="binding site" evidence="3">
    <location>
        <position position="321"/>
    </location>
    <ligand>
        <name>substrate</name>
    </ligand>
</feature>
<feature type="binding site" evidence="3">
    <location>
        <position position="189"/>
    </location>
    <ligand>
        <name>substrate</name>
    </ligand>
</feature>
<dbReference type="PANTHER" id="PTHR11444:SF1">
    <property type="entry name" value="FUMARATE HYDRATASE, MITOCHONDRIAL"/>
    <property type="match status" value="1"/>
</dbReference>
<dbReference type="AlphaFoldDB" id="A0A368JF30"/>
<dbReference type="PANTHER" id="PTHR11444">
    <property type="entry name" value="ASPARTATEAMMONIA/ARGININOSUCCINATE/ADENYLOSUCCINATE LYASE"/>
    <property type="match status" value="1"/>
</dbReference>
<feature type="active site" description="Proton donor/acceptor" evidence="3">
    <location>
        <position position="190"/>
    </location>
</feature>
<dbReference type="GO" id="GO:0006106">
    <property type="term" value="P:fumarate metabolic process"/>
    <property type="evidence" value="ECO:0007669"/>
    <property type="project" value="InterPro"/>
</dbReference>
<comment type="caution">
    <text evidence="6">The sequence shown here is derived from an EMBL/GenBank/DDBJ whole genome shotgun (WGS) entry which is preliminary data.</text>
</comment>
<keyword evidence="3" id="KW-0816">Tricarboxylic acid cycle</keyword>
<dbReference type="UniPathway" id="UPA00223">
    <property type="reaction ID" value="UER01007"/>
</dbReference>
<dbReference type="Pfam" id="PF10415">
    <property type="entry name" value="FumaraseC_C"/>
    <property type="match status" value="1"/>
</dbReference>
<evidence type="ECO:0000256" key="1">
    <source>
        <dbReference type="ARBA" id="ARBA00009084"/>
    </source>
</evidence>
<feature type="domain" description="Fumarate lyase N-terminal" evidence="4">
    <location>
        <begin position="11"/>
        <end position="344"/>
    </location>
</feature>
<evidence type="ECO:0000259" key="4">
    <source>
        <dbReference type="Pfam" id="PF00206"/>
    </source>
</evidence>
<dbReference type="GO" id="GO:0006099">
    <property type="term" value="P:tricarboxylic acid cycle"/>
    <property type="evidence" value="ECO:0007669"/>
    <property type="project" value="UniProtKB-UniRule"/>
</dbReference>
<dbReference type="NCBIfam" id="TIGR00979">
    <property type="entry name" value="fumC_II"/>
    <property type="match status" value="1"/>
</dbReference>
<dbReference type="InterPro" id="IPR000362">
    <property type="entry name" value="Fumarate_lyase_fam"/>
</dbReference>
<evidence type="ECO:0000313" key="7">
    <source>
        <dbReference type="Proteomes" id="UP000253383"/>
    </source>
</evidence>
<comment type="subcellular location">
    <subcellularLocation>
        <location evidence="3">Cytoplasm</location>
    </subcellularLocation>
</comment>
<dbReference type="FunFam" id="1.10.40.30:FF:000002">
    <property type="entry name" value="Fumarate hydratase class II"/>
    <property type="match status" value="1"/>
</dbReference>
<feature type="binding site" evidence="3">
    <location>
        <begin position="99"/>
        <end position="101"/>
    </location>
    <ligand>
        <name>substrate</name>
    </ligand>
</feature>
<reference evidence="6 7" key="1">
    <citation type="submission" date="2018-07" db="EMBL/GenBank/DDBJ databases">
        <title>Genome analysis of Larkinella rosea.</title>
        <authorList>
            <person name="Zhou Z."/>
            <person name="Wang G."/>
        </authorList>
    </citation>
    <scope>NUCLEOTIDE SEQUENCE [LARGE SCALE GENOMIC DNA]</scope>
    <source>
        <strain evidence="7">zzj9</strain>
    </source>
</reference>
<dbReference type="EMBL" id="QOWE01000031">
    <property type="protein sequence ID" value="RCR66152.1"/>
    <property type="molecule type" value="Genomic_DNA"/>
</dbReference>
<dbReference type="CDD" id="cd01362">
    <property type="entry name" value="Fumarase_classII"/>
    <property type="match status" value="1"/>
</dbReference>
<comment type="function">
    <text evidence="3">Involved in the TCA cycle. Catalyzes the stereospecific interconversion of fumarate to L-malate.</text>
</comment>
<keyword evidence="7" id="KW-1185">Reference proteome</keyword>
<gene>
    <name evidence="3 6" type="primary">fumC</name>
    <name evidence="6" type="ORF">DUE52_28420</name>
</gene>
<dbReference type="EC" id="4.2.1.2" evidence="3"/>
<dbReference type="GO" id="GO:0004333">
    <property type="term" value="F:fumarate hydratase activity"/>
    <property type="evidence" value="ECO:0007669"/>
    <property type="project" value="UniProtKB-UniRule"/>
</dbReference>
<dbReference type="InterPro" id="IPR018951">
    <property type="entry name" value="Fumarase_C_C"/>
</dbReference>
<dbReference type="Gene3D" id="1.10.275.10">
    <property type="entry name" value="Fumarase/aspartase (N-terminal domain)"/>
    <property type="match status" value="1"/>
</dbReference>
<comment type="miscellaneous">
    <text evidence="3">There are 2 substrate-binding sites: the catalytic A site, and the non-catalytic B site that may play a role in the transfer of substrate or product between the active site and the solvent. Alternatively, the B site may bind allosteric effectors.</text>
</comment>
<evidence type="ECO:0000256" key="3">
    <source>
        <dbReference type="HAMAP-Rule" id="MF_00743"/>
    </source>
</evidence>
<keyword evidence="3" id="KW-0963">Cytoplasm</keyword>
<dbReference type="Gene3D" id="1.20.200.10">
    <property type="entry name" value="Fumarase/aspartase (Central domain)"/>
    <property type="match status" value="1"/>
</dbReference>
<feature type="binding site" evidence="3">
    <location>
        <begin position="326"/>
        <end position="328"/>
    </location>
    <ligand>
        <name>substrate</name>
    </ligand>
</feature>
<comment type="pathway">
    <text evidence="3">Carbohydrate metabolism; tricarboxylic acid cycle; (S)-malate from fumarate: step 1/1.</text>
</comment>
<dbReference type="PROSITE" id="PS00163">
    <property type="entry name" value="FUMARATE_LYASES"/>
    <property type="match status" value="1"/>
</dbReference>
<dbReference type="FunFam" id="1.10.275.10:FF:000001">
    <property type="entry name" value="Fumarate hydratase, mitochondrial"/>
    <property type="match status" value="1"/>
</dbReference>
<dbReference type="OrthoDB" id="9802809at2"/>
<dbReference type="FunFam" id="1.20.200.10:FF:000001">
    <property type="entry name" value="Fumarate hydratase, mitochondrial"/>
    <property type="match status" value="1"/>
</dbReference>
<feature type="binding site" description="in site B" evidence="3">
    <location>
        <begin position="131"/>
        <end position="134"/>
    </location>
    <ligand>
        <name>substrate</name>
    </ligand>
</feature>
<dbReference type="Pfam" id="PF00206">
    <property type="entry name" value="Lyase_1"/>
    <property type="match status" value="1"/>
</dbReference>
<dbReference type="GO" id="GO:0006108">
    <property type="term" value="P:malate metabolic process"/>
    <property type="evidence" value="ECO:0007669"/>
    <property type="project" value="TreeGrafter"/>
</dbReference>
<comment type="similarity">
    <text evidence="1 3">Belongs to the class-II fumarase/aspartase family. Fumarase subfamily.</text>
</comment>
<organism evidence="6 7">
    <name type="scientific">Larkinella punicea</name>
    <dbReference type="NCBI Taxonomy" id="2315727"/>
    <lineage>
        <taxon>Bacteria</taxon>
        <taxon>Pseudomonadati</taxon>
        <taxon>Bacteroidota</taxon>
        <taxon>Cytophagia</taxon>
        <taxon>Cytophagales</taxon>
        <taxon>Spirosomataceae</taxon>
        <taxon>Larkinella</taxon>
    </lineage>
</organism>
<dbReference type="InterPro" id="IPR020557">
    <property type="entry name" value="Fumarate_lyase_CS"/>
</dbReference>
<dbReference type="RefSeq" id="WP_114409544.1">
    <property type="nucleotide sequence ID" value="NZ_QOWE01000031.1"/>
</dbReference>
<dbReference type="SUPFAM" id="SSF48557">
    <property type="entry name" value="L-aspartase-like"/>
    <property type="match status" value="1"/>
</dbReference>